<dbReference type="RefSeq" id="WP_188647978.1">
    <property type="nucleotide sequence ID" value="NZ_BMHQ01000007.1"/>
</dbReference>
<feature type="domain" description="PRD" evidence="1">
    <location>
        <begin position="18"/>
        <end position="125"/>
    </location>
</feature>
<evidence type="ECO:0000313" key="3">
    <source>
        <dbReference type="Proteomes" id="UP000625210"/>
    </source>
</evidence>
<name>A0A8J2VH39_9BACL</name>
<sequence>MRLPDLHHRLDCLAEAGIITPAAAEVTKSALDRVRSRSSQPLRGLPVRYWVTHLARALTRVSEGAERTVPPAEELMKEVRASPYYNQALEEIYWLKRMWPKRLPEGEIQYLSIHYVTVFQFLDNLS</sequence>
<dbReference type="Proteomes" id="UP000625210">
    <property type="component" value="Unassembled WGS sequence"/>
</dbReference>
<protein>
    <recommendedName>
        <fullName evidence="1">PRD domain-containing protein</fullName>
    </recommendedName>
</protein>
<evidence type="ECO:0000313" key="2">
    <source>
        <dbReference type="EMBL" id="GGE20004.1"/>
    </source>
</evidence>
<dbReference type="Pfam" id="PF00874">
    <property type="entry name" value="PRD"/>
    <property type="match status" value="1"/>
</dbReference>
<dbReference type="PROSITE" id="PS51372">
    <property type="entry name" value="PRD_2"/>
    <property type="match status" value="1"/>
</dbReference>
<keyword evidence="3" id="KW-1185">Reference proteome</keyword>
<dbReference type="InterPro" id="IPR011608">
    <property type="entry name" value="PRD"/>
</dbReference>
<dbReference type="SUPFAM" id="SSF63520">
    <property type="entry name" value="PTS-regulatory domain, PRD"/>
    <property type="match status" value="1"/>
</dbReference>
<reference evidence="2" key="2">
    <citation type="submission" date="2020-09" db="EMBL/GenBank/DDBJ databases">
        <authorList>
            <person name="Sun Q."/>
            <person name="Zhou Y."/>
        </authorList>
    </citation>
    <scope>NUCLEOTIDE SEQUENCE</scope>
    <source>
        <strain evidence="2">CGMCC 1.15179</strain>
    </source>
</reference>
<evidence type="ECO:0000259" key="1">
    <source>
        <dbReference type="PROSITE" id="PS51372"/>
    </source>
</evidence>
<reference evidence="2" key="1">
    <citation type="journal article" date="2014" name="Int. J. Syst. Evol. Microbiol.">
        <title>Complete genome sequence of Corynebacterium casei LMG S-19264T (=DSM 44701T), isolated from a smear-ripened cheese.</title>
        <authorList>
            <consortium name="US DOE Joint Genome Institute (JGI-PGF)"/>
            <person name="Walter F."/>
            <person name="Albersmeier A."/>
            <person name="Kalinowski J."/>
            <person name="Ruckert C."/>
        </authorList>
    </citation>
    <scope>NUCLEOTIDE SEQUENCE</scope>
    <source>
        <strain evidence="2">CGMCC 1.15179</strain>
    </source>
</reference>
<dbReference type="EMBL" id="BMHQ01000007">
    <property type="protein sequence ID" value="GGE20004.1"/>
    <property type="molecule type" value="Genomic_DNA"/>
</dbReference>
<proteinExistence type="predicted"/>
<comment type="caution">
    <text evidence="2">The sequence shown here is derived from an EMBL/GenBank/DDBJ whole genome shotgun (WGS) entry which is preliminary data.</text>
</comment>
<gene>
    <name evidence="2" type="ORF">GCM10011571_22440</name>
</gene>
<accession>A0A8J2VH39</accession>
<organism evidence="2 3">
    <name type="scientific">Marinithermofilum abyssi</name>
    <dbReference type="NCBI Taxonomy" id="1571185"/>
    <lineage>
        <taxon>Bacteria</taxon>
        <taxon>Bacillati</taxon>
        <taxon>Bacillota</taxon>
        <taxon>Bacilli</taxon>
        <taxon>Bacillales</taxon>
        <taxon>Thermoactinomycetaceae</taxon>
        <taxon>Marinithermofilum</taxon>
    </lineage>
</organism>
<dbReference type="GO" id="GO:0006355">
    <property type="term" value="P:regulation of DNA-templated transcription"/>
    <property type="evidence" value="ECO:0007669"/>
    <property type="project" value="InterPro"/>
</dbReference>
<dbReference type="InterPro" id="IPR036634">
    <property type="entry name" value="PRD_sf"/>
</dbReference>
<dbReference type="AlphaFoldDB" id="A0A8J2VH39"/>